<evidence type="ECO:0000313" key="3">
    <source>
        <dbReference type="Proteomes" id="UP000030754"/>
    </source>
</evidence>
<accession>U6MG23</accession>
<proteinExistence type="predicted"/>
<dbReference type="VEuPathDB" id="ToxoDB:ENH_00036860"/>
<feature type="region of interest" description="Disordered" evidence="1">
    <location>
        <begin position="1"/>
        <end position="37"/>
    </location>
</feature>
<gene>
    <name evidence="2" type="ORF">ENH_00036860</name>
</gene>
<dbReference type="OrthoDB" id="10312516at2759"/>
<evidence type="ECO:0000313" key="2">
    <source>
        <dbReference type="EMBL" id="CDJ63187.1"/>
    </source>
</evidence>
<dbReference type="EMBL" id="HG722734">
    <property type="protein sequence ID" value="CDJ63187.1"/>
    <property type="molecule type" value="Genomic_DNA"/>
</dbReference>
<dbReference type="AlphaFoldDB" id="U6MG23"/>
<dbReference type="GeneID" id="25473848"/>
<reference evidence="2" key="2">
    <citation type="submission" date="2013-10" db="EMBL/GenBank/DDBJ databases">
        <authorList>
            <person name="Aslett M."/>
        </authorList>
    </citation>
    <scope>NUCLEOTIDE SEQUENCE [LARGE SCALE GENOMIC DNA]</scope>
    <source>
        <strain evidence="2">Houghton</strain>
    </source>
</reference>
<keyword evidence="3" id="KW-1185">Reference proteome</keyword>
<dbReference type="RefSeq" id="XP_013440549.1">
    <property type="nucleotide sequence ID" value="XM_013585095.1"/>
</dbReference>
<reference evidence="2" key="1">
    <citation type="submission" date="2013-10" db="EMBL/GenBank/DDBJ databases">
        <title>Genomic analysis of the causative agents of coccidiosis in chickens.</title>
        <authorList>
            <person name="Reid A.J."/>
            <person name="Blake D."/>
            <person name="Billington K."/>
            <person name="Browne H."/>
            <person name="Dunn M."/>
            <person name="Hung S."/>
            <person name="Kawahara F."/>
            <person name="Miranda-Saavedra D."/>
            <person name="Mourier T."/>
            <person name="Nagra H."/>
            <person name="Otto T.D."/>
            <person name="Rawlings N."/>
            <person name="Sanchez A."/>
            <person name="Sanders M."/>
            <person name="Subramaniam C."/>
            <person name="Tay Y."/>
            <person name="Dear P."/>
            <person name="Doerig C."/>
            <person name="Gruber A."/>
            <person name="Parkinson J."/>
            <person name="Shirley M."/>
            <person name="Wan K.L."/>
            <person name="Berriman M."/>
            <person name="Tomley F."/>
            <person name="Pain A."/>
        </authorList>
    </citation>
    <scope>NUCLEOTIDE SEQUENCE [LARGE SCALE GENOMIC DNA]</scope>
    <source>
        <strain evidence="2">Houghton</strain>
    </source>
</reference>
<protein>
    <submittedName>
        <fullName evidence="2">Uncharacterized protein</fullName>
    </submittedName>
</protein>
<organism evidence="2 3">
    <name type="scientific">Eimeria necatrix</name>
    <dbReference type="NCBI Taxonomy" id="51315"/>
    <lineage>
        <taxon>Eukaryota</taxon>
        <taxon>Sar</taxon>
        <taxon>Alveolata</taxon>
        <taxon>Apicomplexa</taxon>
        <taxon>Conoidasida</taxon>
        <taxon>Coccidia</taxon>
        <taxon>Eucoccidiorida</taxon>
        <taxon>Eimeriorina</taxon>
        <taxon>Eimeriidae</taxon>
        <taxon>Eimeria</taxon>
    </lineage>
</organism>
<name>U6MG23_9EIME</name>
<sequence>MFQIAPWKSSEAAPPLSLREDQLQTEQATGRKSPSALEDEHLLSAERFAFELADQTILSRAALMAEAFEAVDVNDEGFIRWESITSYLERSLASGRF</sequence>
<dbReference type="Proteomes" id="UP000030754">
    <property type="component" value="Unassembled WGS sequence"/>
</dbReference>
<evidence type="ECO:0000256" key="1">
    <source>
        <dbReference type="SAM" id="MobiDB-lite"/>
    </source>
</evidence>